<name>A0A182NM72_9DIPT</name>
<dbReference type="AlphaFoldDB" id="A0A182NM72"/>
<dbReference type="Pfam" id="PF11901">
    <property type="entry name" value="DM9"/>
    <property type="match status" value="2"/>
</dbReference>
<dbReference type="VEuPathDB" id="VectorBase:ADIR008754"/>
<dbReference type="Proteomes" id="UP000075884">
    <property type="component" value="Unassembled WGS sequence"/>
</dbReference>
<dbReference type="EnsemblMetazoa" id="ADIR008754-RA">
    <property type="protein sequence ID" value="ADIR008754-PA"/>
    <property type="gene ID" value="ADIR008754"/>
</dbReference>
<keyword evidence="2" id="KW-1185">Reference proteome</keyword>
<dbReference type="PANTHER" id="PTHR31649:SF10">
    <property type="entry name" value="IP19903P-RELATED"/>
    <property type="match status" value="1"/>
</dbReference>
<organism evidence="1 2">
    <name type="scientific">Anopheles dirus</name>
    <dbReference type="NCBI Taxonomy" id="7168"/>
    <lineage>
        <taxon>Eukaryota</taxon>
        <taxon>Metazoa</taxon>
        <taxon>Ecdysozoa</taxon>
        <taxon>Arthropoda</taxon>
        <taxon>Hexapoda</taxon>
        <taxon>Insecta</taxon>
        <taxon>Pterygota</taxon>
        <taxon>Neoptera</taxon>
        <taxon>Endopterygota</taxon>
        <taxon>Diptera</taxon>
        <taxon>Nematocera</taxon>
        <taxon>Culicoidea</taxon>
        <taxon>Culicidae</taxon>
        <taxon>Anophelinae</taxon>
        <taxon>Anopheles</taxon>
    </lineage>
</organism>
<proteinExistence type="predicted"/>
<reference evidence="2" key="1">
    <citation type="submission" date="2013-03" db="EMBL/GenBank/DDBJ databases">
        <title>The Genome Sequence of Anopheles dirus WRAIR2.</title>
        <authorList>
            <consortium name="The Broad Institute Genomics Platform"/>
            <person name="Neafsey D.E."/>
            <person name="Walton C."/>
            <person name="Walker B."/>
            <person name="Young S.K."/>
            <person name="Zeng Q."/>
            <person name="Gargeya S."/>
            <person name="Fitzgerald M."/>
            <person name="Haas B."/>
            <person name="Abouelleil A."/>
            <person name="Allen A.W."/>
            <person name="Alvarado L."/>
            <person name="Arachchi H.M."/>
            <person name="Berlin A.M."/>
            <person name="Chapman S.B."/>
            <person name="Gainer-Dewar J."/>
            <person name="Goldberg J."/>
            <person name="Griggs A."/>
            <person name="Gujja S."/>
            <person name="Hansen M."/>
            <person name="Howarth C."/>
            <person name="Imamovic A."/>
            <person name="Ireland A."/>
            <person name="Larimer J."/>
            <person name="McCowan C."/>
            <person name="Murphy C."/>
            <person name="Pearson M."/>
            <person name="Poon T.W."/>
            <person name="Priest M."/>
            <person name="Roberts A."/>
            <person name="Saif S."/>
            <person name="Shea T."/>
            <person name="Sisk P."/>
            <person name="Sykes S."/>
            <person name="Wortman J."/>
            <person name="Nusbaum C."/>
            <person name="Birren B."/>
        </authorList>
    </citation>
    <scope>NUCLEOTIDE SEQUENCE [LARGE SCALE GENOMIC DNA]</scope>
    <source>
        <strain evidence="2">WRAIR2</strain>
    </source>
</reference>
<evidence type="ECO:0000313" key="1">
    <source>
        <dbReference type="EnsemblMetazoa" id="ADIR008754-PA"/>
    </source>
</evidence>
<accession>A0A182NM72</accession>
<dbReference type="InterPro" id="IPR006616">
    <property type="entry name" value="DM9_repeat"/>
</dbReference>
<evidence type="ECO:0000313" key="2">
    <source>
        <dbReference type="Proteomes" id="UP000075884"/>
    </source>
</evidence>
<dbReference type="PANTHER" id="PTHR31649">
    <property type="entry name" value="AGAP009604-PA"/>
    <property type="match status" value="1"/>
</dbReference>
<dbReference type="SMART" id="SM00696">
    <property type="entry name" value="DM9"/>
    <property type="match status" value="4"/>
</dbReference>
<dbReference type="STRING" id="7168.A0A182NM72"/>
<sequence length="275" mass="30401">MVIAGEDRNGNTIYVGRALHKGDILPANVIPARKTSYVVYDGREIAKKDFEVLVSGEYEWKYNCNGKVPNTALKVGQTIDDETLYMGRASYNGWMIPGKVHPSHGCCYLPHKGKEVNSTHYEVLCVSPNKCSQDEQKTAASTDMVIAGKDRNGNTIYVGRAPHEGDMLPANVIPARKISYVCYDGQEIAKTDFKVLVSGEYEWKYNCNGKVPSTALKVGQTFEGESLYMGRAIYNGSMIPGKVHPSHGCCYLPDKGKEVSAIKYEVLCIISYYSV</sequence>
<protein>
    <submittedName>
        <fullName evidence="1">Uncharacterized protein</fullName>
    </submittedName>
</protein>
<reference evidence="1" key="2">
    <citation type="submission" date="2020-05" db="UniProtKB">
        <authorList>
            <consortium name="EnsemblMetazoa"/>
        </authorList>
    </citation>
    <scope>IDENTIFICATION</scope>
    <source>
        <strain evidence="1">WRAIR2</strain>
    </source>
</reference>